<dbReference type="AlphaFoldDB" id="A0A1L7AB76"/>
<dbReference type="Pfam" id="PF00583">
    <property type="entry name" value="Acetyltransf_1"/>
    <property type="match status" value="1"/>
</dbReference>
<dbReference type="PANTHER" id="PTHR43420:SF44">
    <property type="entry name" value="ACETYLTRANSFERASE YPEA"/>
    <property type="match status" value="1"/>
</dbReference>
<keyword evidence="2" id="KW-0012">Acyltransferase</keyword>
<dbReference type="PROSITE" id="PS51186">
    <property type="entry name" value="GNAT"/>
    <property type="match status" value="1"/>
</dbReference>
<feature type="domain" description="N-acetyltransferase" evidence="3">
    <location>
        <begin position="1"/>
        <end position="146"/>
    </location>
</feature>
<dbReference type="Proteomes" id="UP000185494">
    <property type="component" value="Chromosome 1"/>
</dbReference>
<dbReference type="SUPFAM" id="SSF55729">
    <property type="entry name" value="Acyl-CoA N-acyltransferases (Nat)"/>
    <property type="match status" value="1"/>
</dbReference>
<reference evidence="4 5" key="1">
    <citation type="submission" date="2016-05" db="EMBL/GenBank/DDBJ databases">
        <title>Complete Genome and Methylome Analysis of Psychrotrophic Bacterial Isolates from Antarctic Lake Untersee.</title>
        <authorList>
            <person name="Fomenkov A."/>
            <person name="Akimov V.N."/>
            <person name="Vasilyeva L.V."/>
            <person name="Andersen D."/>
            <person name="Vincze T."/>
            <person name="Roberts R.J."/>
        </authorList>
    </citation>
    <scope>NUCLEOTIDE SEQUENCE [LARGE SCALE GENOMIC DNA]</scope>
    <source>
        <strain evidence="4 5">U14-5</strain>
    </source>
</reference>
<dbReference type="InterPro" id="IPR016181">
    <property type="entry name" value="Acyl_CoA_acyltransferase"/>
</dbReference>
<evidence type="ECO:0000313" key="4">
    <source>
        <dbReference type="EMBL" id="APT56054.1"/>
    </source>
</evidence>
<evidence type="ECO:0000313" key="5">
    <source>
        <dbReference type="Proteomes" id="UP000185494"/>
    </source>
</evidence>
<sequence>MRLRDVGVEESARLAALHASAFPPSERWGEVAIRSMLEMRDAFGILAEDEGGEAGFILARAMAGEAEVLTLAVRPERRREGVGAALLGAAAVAAAARGAEALFLEVSEWNAAARALYAAAGCTEVGRRKRYYADGSDALVLRLELAAGG</sequence>
<dbReference type="KEGG" id="rgi:RGI145_01905"/>
<evidence type="ECO:0000256" key="2">
    <source>
        <dbReference type="ARBA" id="ARBA00023315"/>
    </source>
</evidence>
<organism evidence="4 5">
    <name type="scientific">Roseomonas gilardii</name>
    <dbReference type="NCBI Taxonomy" id="257708"/>
    <lineage>
        <taxon>Bacteria</taxon>
        <taxon>Pseudomonadati</taxon>
        <taxon>Pseudomonadota</taxon>
        <taxon>Alphaproteobacteria</taxon>
        <taxon>Acetobacterales</taxon>
        <taxon>Roseomonadaceae</taxon>
        <taxon>Roseomonas</taxon>
    </lineage>
</organism>
<dbReference type="STRING" id="257708.RGI145_01905"/>
<dbReference type="RefSeq" id="WP_075797008.1">
    <property type="nucleotide sequence ID" value="NZ_CP015583.1"/>
</dbReference>
<evidence type="ECO:0000256" key="1">
    <source>
        <dbReference type="ARBA" id="ARBA00022679"/>
    </source>
</evidence>
<evidence type="ECO:0000259" key="3">
    <source>
        <dbReference type="PROSITE" id="PS51186"/>
    </source>
</evidence>
<keyword evidence="1 4" id="KW-0808">Transferase</keyword>
<gene>
    <name evidence="4" type="ORF">RGI145_01905</name>
</gene>
<dbReference type="InterPro" id="IPR000182">
    <property type="entry name" value="GNAT_dom"/>
</dbReference>
<dbReference type="GO" id="GO:0016747">
    <property type="term" value="F:acyltransferase activity, transferring groups other than amino-acyl groups"/>
    <property type="evidence" value="ECO:0007669"/>
    <property type="project" value="InterPro"/>
</dbReference>
<dbReference type="PANTHER" id="PTHR43420">
    <property type="entry name" value="ACETYLTRANSFERASE"/>
    <property type="match status" value="1"/>
</dbReference>
<name>A0A1L7AB76_9PROT</name>
<protein>
    <submittedName>
        <fullName evidence="4">Ribosomal-protein-alanine acetyltransferase</fullName>
    </submittedName>
</protein>
<accession>A0A1L7AB76</accession>
<dbReference type="InterPro" id="IPR050680">
    <property type="entry name" value="YpeA/RimI_acetyltransf"/>
</dbReference>
<dbReference type="EMBL" id="CP015583">
    <property type="protein sequence ID" value="APT56054.1"/>
    <property type="molecule type" value="Genomic_DNA"/>
</dbReference>
<dbReference type="Gene3D" id="3.40.630.30">
    <property type="match status" value="1"/>
</dbReference>
<proteinExistence type="predicted"/>